<dbReference type="SUPFAM" id="SSF55469">
    <property type="entry name" value="FMN-dependent nitroreductase-like"/>
    <property type="match status" value="1"/>
</dbReference>
<organism evidence="5 6">
    <name type="scientific">Fusobacterium ulcerans</name>
    <dbReference type="NCBI Taxonomy" id="861"/>
    <lineage>
        <taxon>Bacteria</taxon>
        <taxon>Fusobacteriati</taxon>
        <taxon>Fusobacteriota</taxon>
        <taxon>Fusobacteriia</taxon>
        <taxon>Fusobacteriales</taxon>
        <taxon>Fusobacteriaceae</taxon>
        <taxon>Fusobacterium</taxon>
    </lineage>
</organism>
<dbReference type="Gene3D" id="3.40.109.10">
    <property type="entry name" value="NADH Oxidase"/>
    <property type="match status" value="1"/>
</dbReference>
<dbReference type="PANTHER" id="PTHR43035:SF1">
    <property type="entry name" value="FATTY ACID REPRESSION MUTANT PROTEIN 2-RELATED"/>
    <property type="match status" value="1"/>
</dbReference>
<dbReference type="Proteomes" id="UP000249008">
    <property type="component" value="Chromosome 1"/>
</dbReference>
<dbReference type="KEGG" id="ful:C4N20_02435"/>
<keyword evidence="3" id="KW-0560">Oxidoreductase</keyword>
<dbReference type="PANTHER" id="PTHR43035">
    <property type="entry name" value="FATTY ACID REPRESSION MUTANT PROTEIN 2-RELATED"/>
    <property type="match status" value="1"/>
</dbReference>
<evidence type="ECO:0000313" key="6">
    <source>
        <dbReference type="Proteomes" id="UP000249008"/>
    </source>
</evidence>
<feature type="domain" description="Nitroreductase" evidence="4">
    <location>
        <begin position="10"/>
        <end position="179"/>
    </location>
</feature>
<dbReference type="InterPro" id="IPR000415">
    <property type="entry name" value="Nitroreductase-like"/>
</dbReference>
<evidence type="ECO:0000259" key="4">
    <source>
        <dbReference type="Pfam" id="PF00881"/>
    </source>
</evidence>
<protein>
    <submittedName>
        <fullName evidence="5">5,6-dimethylbenzimidazole synthase</fullName>
    </submittedName>
</protein>
<dbReference type="EMBL" id="LS483487">
    <property type="protein sequence ID" value="SQJ09720.1"/>
    <property type="molecule type" value="Genomic_DNA"/>
</dbReference>
<evidence type="ECO:0000256" key="3">
    <source>
        <dbReference type="ARBA" id="ARBA00023002"/>
    </source>
</evidence>
<accession>A0AAX2JCU7</accession>
<reference evidence="5 6" key="1">
    <citation type="submission" date="2018-06" db="EMBL/GenBank/DDBJ databases">
        <authorList>
            <consortium name="Pathogen Informatics"/>
            <person name="Doyle S."/>
        </authorList>
    </citation>
    <scope>NUCLEOTIDE SEQUENCE [LARGE SCALE GENOMIC DNA]</scope>
    <source>
        <strain evidence="5 6">NCTC12112</strain>
    </source>
</reference>
<dbReference type="GeneID" id="78453650"/>
<dbReference type="CDD" id="cd02140">
    <property type="entry name" value="Frm2-like"/>
    <property type="match status" value="1"/>
</dbReference>
<gene>
    <name evidence="5" type="ORF">NCTC12112_02369</name>
</gene>
<dbReference type="Pfam" id="PF00881">
    <property type="entry name" value="Nitroreductase"/>
    <property type="match status" value="1"/>
</dbReference>
<sequence>MSNKSFMDVLKNRRTIYTLSKETTIPNEKIEEIIKDAVKHVPSAFNNQSARVMILYGENHKKLWEIVMNTLRKVVPAGNFETTENKIKGLANSYGTVLFFDSTRTTKELMEKFPLYRDNFPVWAEQSNGMLQFAIWALLEEQGLGASLQHYNPLIDDEVKDVFGIPKSWKLIAQMPFGKPTAPATGKEFLPIEKRVIIL</sequence>
<dbReference type="GO" id="GO:0005737">
    <property type="term" value="C:cytoplasm"/>
    <property type="evidence" value="ECO:0007669"/>
    <property type="project" value="UniProtKB-SubCell"/>
</dbReference>
<dbReference type="FunFam" id="3.40.109.10:FF:000001">
    <property type="entry name" value="Nitroreductase family"/>
    <property type="match status" value="1"/>
</dbReference>
<dbReference type="InterPro" id="IPR029479">
    <property type="entry name" value="Nitroreductase"/>
</dbReference>
<dbReference type="InterPro" id="IPR033877">
    <property type="entry name" value="Frm2/Hbn1"/>
</dbReference>
<dbReference type="AlphaFoldDB" id="A0AAX2JCU7"/>
<evidence type="ECO:0000313" key="5">
    <source>
        <dbReference type="EMBL" id="SQJ09720.1"/>
    </source>
</evidence>
<dbReference type="GO" id="GO:0034599">
    <property type="term" value="P:cellular response to oxidative stress"/>
    <property type="evidence" value="ECO:0007669"/>
    <property type="project" value="InterPro"/>
</dbReference>
<keyword evidence="2" id="KW-0963">Cytoplasm</keyword>
<evidence type="ECO:0000256" key="1">
    <source>
        <dbReference type="ARBA" id="ARBA00004496"/>
    </source>
</evidence>
<comment type="subcellular location">
    <subcellularLocation>
        <location evidence="1">Cytoplasm</location>
    </subcellularLocation>
</comment>
<name>A0AAX2JCU7_9FUSO</name>
<dbReference type="GO" id="GO:0016491">
    <property type="term" value="F:oxidoreductase activity"/>
    <property type="evidence" value="ECO:0007669"/>
    <property type="project" value="UniProtKB-KW"/>
</dbReference>
<proteinExistence type="predicted"/>
<evidence type="ECO:0000256" key="2">
    <source>
        <dbReference type="ARBA" id="ARBA00022490"/>
    </source>
</evidence>
<dbReference type="RefSeq" id="WP_005981237.1">
    <property type="nucleotide sequence ID" value="NZ_CABKNW010000005.1"/>
</dbReference>